<accession>A0A9X1X475</accession>
<dbReference type="Pfam" id="PF11751">
    <property type="entry name" value="PorP_SprF"/>
    <property type="match status" value="1"/>
</dbReference>
<feature type="signal peptide" evidence="1">
    <location>
        <begin position="1"/>
        <end position="31"/>
    </location>
</feature>
<dbReference type="AlphaFoldDB" id="A0A9X1X475"/>
<evidence type="ECO:0000256" key="1">
    <source>
        <dbReference type="SAM" id="SignalP"/>
    </source>
</evidence>
<dbReference type="Proteomes" id="UP001139450">
    <property type="component" value="Unassembled WGS sequence"/>
</dbReference>
<protein>
    <submittedName>
        <fullName evidence="2">PorP/SprF family type IX secretion system membrane protein</fullName>
    </submittedName>
</protein>
<gene>
    <name evidence="2" type="ORF">MUY27_13130</name>
</gene>
<evidence type="ECO:0000313" key="2">
    <source>
        <dbReference type="EMBL" id="MCJ8210653.1"/>
    </source>
</evidence>
<dbReference type="RefSeq" id="WP_245130490.1">
    <property type="nucleotide sequence ID" value="NZ_JALJEJ010000005.1"/>
</dbReference>
<reference evidence="2" key="1">
    <citation type="submission" date="2022-04" db="EMBL/GenBank/DDBJ databases">
        <title>Mucilaginibacter sp. RS28 isolated from freshwater.</title>
        <authorList>
            <person name="Ko S.-R."/>
        </authorList>
    </citation>
    <scope>NUCLEOTIDE SEQUENCE</scope>
    <source>
        <strain evidence="2">RS28</strain>
    </source>
</reference>
<comment type="caution">
    <text evidence="2">The sequence shown here is derived from an EMBL/GenBank/DDBJ whole genome shotgun (WGS) entry which is preliminary data.</text>
</comment>
<sequence>MNLFQSTRLQRAIRGIMAAGALFSITTAAKAQQFFTYNQYMNNLTPINHAYSLVDKNGNITGLFRKQWVGVEGSPQTFIFNGYAPLENIGAAIGGTVLNDKFAAENLTEINGFFAKGVQLGRNNYLGVSLNAGYRRYTTNYAERNAGDPVFANDVRQNKANIGFGVMYYTSNAYLGVSVPELTITSLGDAGVQQNAYFRNHYYFSGAYLLNTAEDFKVKPAFLATYTRGVPFVADFSTTMYIKNTLGIGANYRTNNEMSGIISVMTDQFRLGYSYQFGTSSANIGRFNNATHEVTLSYRFGKHLNEHGLL</sequence>
<organism evidence="2 3">
    <name type="scientific">Mucilaginibacter straminoryzae</name>
    <dbReference type="NCBI Taxonomy" id="2932774"/>
    <lineage>
        <taxon>Bacteria</taxon>
        <taxon>Pseudomonadati</taxon>
        <taxon>Bacteroidota</taxon>
        <taxon>Sphingobacteriia</taxon>
        <taxon>Sphingobacteriales</taxon>
        <taxon>Sphingobacteriaceae</taxon>
        <taxon>Mucilaginibacter</taxon>
    </lineage>
</organism>
<dbReference type="NCBIfam" id="TIGR03519">
    <property type="entry name" value="T9SS_PorP_fam"/>
    <property type="match status" value="1"/>
</dbReference>
<evidence type="ECO:0000313" key="3">
    <source>
        <dbReference type="Proteomes" id="UP001139450"/>
    </source>
</evidence>
<proteinExistence type="predicted"/>
<feature type="chain" id="PRO_5040843050" evidence="1">
    <location>
        <begin position="32"/>
        <end position="310"/>
    </location>
</feature>
<keyword evidence="1" id="KW-0732">Signal</keyword>
<dbReference type="InterPro" id="IPR019861">
    <property type="entry name" value="PorP/SprF_Bacteroidetes"/>
</dbReference>
<dbReference type="EMBL" id="JALJEJ010000005">
    <property type="protein sequence ID" value="MCJ8210653.1"/>
    <property type="molecule type" value="Genomic_DNA"/>
</dbReference>
<name>A0A9X1X475_9SPHI</name>
<keyword evidence="3" id="KW-1185">Reference proteome</keyword>